<feature type="transmembrane region" description="Helical" evidence="2">
    <location>
        <begin position="296"/>
        <end position="318"/>
    </location>
</feature>
<accession>A0ABT7L7E4</accession>
<feature type="transmembrane region" description="Helical" evidence="2">
    <location>
        <begin position="100"/>
        <end position="122"/>
    </location>
</feature>
<evidence type="ECO:0000256" key="2">
    <source>
        <dbReference type="SAM" id="Phobius"/>
    </source>
</evidence>
<evidence type="ECO:0000256" key="1">
    <source>
        <dbReference type="SAM" id="Coils"/>
    </source>
</evidence>
<keyword evidence="2" id="KW-0812">Transmembrane</keyword>
<reference evidence="3 4" key="1">
    <citation type="submission" date="2023-06" db="EMBL/GenBank/DDBJ databases">
        <title>Aquibacillus rhizosphaerae LR5S19.</title>
        <authorList>
            <person name="Sun J.-Q."/>
        </authorList>
    </citation>
    <scope>NUCLEOTIDE SEQUENCE [LARGE SCALE GENOMIC DNA]</scope>
    <source>
        <strain evidence="3 4">LR5S19</strain>
    </source>
</reference>
<dbReference type="InterPro" id="IPR047928">
    <property type="entry name" value="Perm_prefix_1"/>
</dbReference>
<dbReference type="NCBIfam" id="NF038403">
    <property type="entry name" value="perm_prefix_1"/>
    <property type="match status" value="1"/>
</dbReference>
<feature type="coiled-coil region" evidence="1">
    <location>
        <begin position="22"/>
        <end position="49"/>
    </location>
</feature>
<feature type="transmembrane region" description="Helical" evidence="2">
    <location>
        <begin position="192"/>
        <end position="216"/>
    </location>
</feature>
<organism evidence="3 4">
    <name type="scientific">Aquibacillus rhizosphaerae</name>
    <dbReference type="NCBI Taxonomy" id="3051431"/>
    <lineage>
        <taxon>Bacteria</taxon>
        <taxon>Bacillati</taxon>
        <taxon>Bacillota</taxon>
        <taxon>Bacilli</taxon>
        <taxon>Bacillales</taxon>
        <taxon>Bacillaceae</taxon>
        <taxon>Aquibacillus</taxon>
    </lineage>
</organism>
<dbReference type="EMBL" id="JASTZU010000048">
    <property type="protein sequence ID" value="MDL4841782.1"/>
    <property type="molecule type" value="Genomic_DNA"/>
</dbReference>
<protein>
    <submittedName>
        <fullName evidence="3">Permease prefix domain 1-containing protein</fullName>
    </submittedName>
</protein>
<keyword evidence="4" id="KW-1185">Reference proteome</keyword>
<keyword evidence="1" id="KW-0175">Coiled coil</keyword>
<dbReference type="Proteomes" id="UP001235343">
    <property type="component" value="Unassembled WGS sequence"/>
</dbReference>
<dbReference type="RefSeq" id="WP_285933064.1">
    <property type="nucleotide sequence ID" value="NZ_JASTZU010000048.1"/>
</dbReference>
<name>A0ABT7L7E4_9BACI</name>
<evidence type="ECO:0000313" key="3">
    <source>
        <dbReference type="EMBL" id="MDL4841782.1"/>
    </source>
</evidence>
<keyword evidence="2" id="KW-0472">Membrane</keyword>
<proteinExistence type="predicted"/>
<feature type="transmembrane region" description="Helical" evidence="2">
    <location>
        <begin position="134"/>
        <end position="156"/>
    </location>
</feature>
<feature type="transmembrane region" description="Helical" evidence="2">
    <location>
        <begin position="222"/>
        <end position="244"/>
    </location>
</feature>
<sequence length="322" mass="36298">METINNYLENMFASLPNTEEMRKLKEELLSNMEEKYHELKRDGKTENEAIGIVISEFGNIDELIHEFDIPVDKNEEELPTIITDKEVNNYLEASEKFGKVIGIGVFMCIIASAQLVLISQLVEDNVIVGVSEQAGSIIGLVPFFILIAIAVGLFIYSGMKMEKYKYIEDGVEVTSNTKTYLRQKNEAFQSTFTISLIIGVALCILSPIILFITSIYSDGASVYGVVALLCMVAVAVYIFVYYGTIRDSYKKLLRIDEFSKYKQEENRIIGAVASIIWPLAVVIFLISGLVFNQWHINWIVFPITGLLFAMFSGAYSILKEKH</sequence>
<feature type="transmembrane region" description="Helical" evidence="2">
    <location>
        <begin position="268"/>
        <end position="290"/>
    </location>
</feature>
<keyword evidence="2" id="KW-1133">Transmembrane helix</keyword>
<evidence type="ECO:0000313" key="4">
    <source>
        <dbReference type="Proteomes" id="UP001235343"/>
    </source>
</evidence>
<gene>
    <name evidence="3" type="ORF">QQS35_15180</name>
</gene>
<comment type="caution">
    <text evidence="3">The sequence shown here is derived from an EMBL/GenBank/DDBJ whole genome shotgun (WGS) entry which is preliminary data.</text>
</comment>